<sequence length="123" mass="13819">MEDIYQGAAIVLRYIVEFSTLLLELFGICILVYTAVKSFIFWLKKDDSIRLQLAQGIALALEFKLGGEVLRTVVVREWAELGILGAIIALRAALTFLIHWEIKNEESRVQAEMNSTPNVPGPQ</sequence>
<evidence type="ECO:0000256" key="1">
    <source>
        <dbReference type="SAM" id="Phobius"/>
    </source>
</evidence>
<evidence type="ECO:0000313" key="3">
    <source>
        <dbReference type="Proteomes" id="UP000179284"/>
    </source>
</evidence>
<dbReference type="RefSeq" id="WP_071174797.1">
    <property type="nucleotide sequence ID" value="NZ_CP017830.1"/>
</dbReference>
<dbReference type="KEGG" id="bhu:bhn_III017"/>
<dbReference type="OrthoDB" id="1654752at2"/>
<proteinExistence type="predicted"/>
<evidence type="ECO:0008006" key="4">
    <source>
        <dbReference type="Google" id="ProtNLM"/>
    </source>
</evidence>
<dbReference type="InterPro" id="IPR012427">
    <property type="entry name" value="DUF1622"/>
</dbReference>
<keyword evidence="3" id="KW-1185">Reference proteome</keyword>
<evidence type="ECO:0000313" key="2">
    <source>
        <dbReference type="EMBL" id="AOZ94965.1"/>
    </source>
</evidence>
<keyword evidence="1" id="KW-1133">Transmembrane helix</keyword>
<dbReference type="PANTHER" id="PTHR38468">
    <property type="entry name" value="SLL0939 PROTEIN"/>
    <property type="match status" value="1"/>
</dbReference>
<gene>
    <name evidence="2" type="ORF">bhn_III017</name>
</gene>
<name>A0A1D9NYJ2_9FIRM</name>
<reference evidence="3" key="1">
    <citation type="submission" date="2016-10" db="EMBL/GenBank/DDBJ databases">
        <title>The complete genome sequence of the rumen bacterium Butyrivibrio hungatei MB2003.</title>
        <authorList>
            <person name="Palevich N."/>
            <person name="Kelly W.J."/>
            <person name="Leahy S.C."/>
            <person name="Altermann E."/>
            <person name="Rakonjac J."/>
            <person name="Attwood G.T."/>
        </authorList>
    </citation>
    <scope>NUCLEOTIDE SEQUENCE [LARGE SCALE GENOMIC DNA]</scope>
    <source>
        <strain evidence="3">MB2003</strain>
    </source>
</reference>
<protein>
    <recommendedName>
        <fullName evidence="4">DUF1622 domain-containing protein</fullName>
    </recommendedName>
</protein>
<dbReference type="EMBL" id="CP017830">
    <property type="protein sequence ID" value="AOZ94965.1"/>
    <property type="molecule type" value="Genomic_DNA"/>
</dbReference>
<keyword evidence="1" id="KW-0812">Transmembrane</keyword>
<feature type="transmembrane region" description="Helical" evidence="1">
    <location>
        <begin position="21"/>
        <end position="43"/>
    </location>
</feature>
<dbReference type="Proteomes" id="UP000179284">
    <property type="component" value="Chromosome II"/>
</dbReference>
<organism evidence="2 3">
    <name type="scientific">Butyrivibrio hungatei</name>
    <dbReference type="NCBI Taxonomy" id="185008"/>
    <lineage>
        <taxon>Bacteria</taxon>
        <taxon>Bacillati</taxon>
        <taxon>Bacillota</taxon>
        <taxon>Clostridia</taxon>
        <taxon>Lachnospirales</taxon>
        <taxon>Lachnospiraceae</taxon>
        <taxon>Butyrivibrio</taxon>
    </lineage>
</organism>
<keyword evidence="1" id="KW-0472">Membrane</keyword>
<dbReference type="PANTHER" id="PTHR38468:SF1">
    <property type="entry name" value="SLL0939 PROTEIN"/>
    <property type="match status" value="1"/>
</dbReference>
<dbReference type="Pfam" id="PF07784">
    <property type="entry name" value="DUF1622"/>
    <property type="match status" value="1"/>
</dbReference>
<feature type="transmembrane region" description="Helical" evidence="1">
    <location>
        <begin position="81"/>
        <end position="100"/>
    </location>
</feature>
<dbReference type="AlphaFoldDB" id="A0A1D9NYJ2"/>
<accession>A0A1D9NYJ2</accession>